<reference evidence="3" key="2">
    <citation type="submission" date="2025-08" db="UniProtKB">
        <authorList>
            <consortium name="RefSeq"/>
        </authorList>
    </citation>
    <scope>IDENTIFICATION</scope>
    <source>
        <tissue evidence="3">Leaf</tissue>
    </source>
</reference>
<evidence type="ECO:0000313" key="3">
    <source>
        <dbReference type="RefSeq" id="XP_009762220.1"/>
    </source>
</evidence>
<sequence>MRKNYIWIFVTGLPQTLRGYESVWVIVDRLIKSAHFLPVKTTYGGVRWFEAGETKFLGPDLVQEAIDKVQLIRERLLTAQNRQKSYADKRRRDLVFTIGDKVFLRVSPMKGVMWFGKRGKLSPRFIGPYEILDRVGAVAYHFALPPELSFIHSVFHVSMLRKCISNSSEVLEAPTVPLDERLSYEEEPMTTVDRQVRKLPSKEIEFVKVLW</sequence>
<dbReference type="PANTHER" id="PTHR46148:SF60">
    <property type="entry name" value="CHROMO DOMAIN-CONTAINING PROTEIN"/>
    <property type="match status" value="1"/>
</dbReference>
<proteinExistence type="predicted"/>
<protein>
    <submittedName>
        <fullName evidence="3">Uncharacterized protein LOC104214263</fullName>
    </submittedName>
</protein>
<evidence type="ECO:0000259" key="1">
    <source>
        <dbReference type="Pfam" id="PF24626"/>
    </source>
</evidence>
<dbReference type="Pfam" id="PF24626">
    <property type="entry name" value="SH3_Tf2-1"/>
    <property type="match status" value="1"/>
</dbReference>
<dbReference type="eggNOG" id="KOG0017">
    <property type="taxonomic scope" value="Eukaryota"/>
</dbReference>
<reference evidence="2" key="1">
    <citation type="journal article" date="2013" name="Genome Biol.">
        <title>Reference genomes and transcriptomes of Nicotiana sylvestris and Nicotiana tomentosiformis.</title>
        <authorList>
            <person name="Sierro N."/>
            <person name="Battey J.N."/>
            <person name="Ouadi S."/>
            <person name="Bovet L."/>
            <person name="Goepfert S."/>
            <person name="Bakaher N."/>
            <person name="Peitsch M.C."/>
            <person name="Ivanov N.V."/>
        </authorList>
    </citation>
    <scope>NUCLEOTIDE SEQUENCE [LARGE SCALE GENOMIC DNA]</scope>
</reference>
<organism evidence="2 3">
    <name type="scientific">Nicotiana sylvestris</name>
    <name type="common">Wood tobacco</name>
    <name type="synonym">South American tobacco</name>
    <dbReference type="NCBI Taxonomy" id="4096"/>
    <lineage>
        <taxon>Eukaryota</taxon>
        <taxon>Viridiplantae</taxon>
        <taxon>Streptophyta</taxon>
        <taxon>Embryophyta</taxon>
        <taxon>Tracheophyta</taxon>
        <taxon>Spermatophyta</taxon>
        <taxon>Magnoliopsida</taxon>
        <taxon>eudicotyledons</taxon>
        <taxon>Gunneridae</taxon>
        <taxon>Pentapetalae</taxon>
        <taxon>asterids</taxon>
        <taxon>lamiids</taxon>
        <taxon>Solanales</taxon>
        <taxon>Solanaceae</taxon>
        <taxon>Nicotianoideae</taxon>
        <taxon>Nicotianeae</taxon>
        <taxon>Nicotiana</taxon>
    </lineage>
</organism>
<feature type="domain" description="Tf2-1-like SH3-like" evidence="1">
    <location>
        <begin position="99"/>
        <end position="163"/>
    </location>
</feature>
<dbReference type="PANTHER" id="PTHR46148">
    <property type="entry name" value="CHROMO DOMAIN-CONTAINING PROTEIN"/>
    <property type="match status" value="1"/>
</dbReference>
<dbReference type="RefSeq" id="XP_009762220.1">
    <property type="nucleotide sequence ID" value="XM_009763918.1"/>
</dbReference>
<accession>A0A1U7VK49</accession>
<dbReference type="Proteomes" id="UP000189701">
    <property type="component" value="Unplaced"/>
</dbReference>
<name>A0A1U7VK49_NICSY</name>
<keyword evidence="2" id="KW-1185">Reference proteome</keyword>
<evidence type="ECO:0000313" key="2">
    <source>
        <dbReference type="Proteomes" id="UP000189701"/>
    </source>
</evidence>
<dbReference type="InterPro" id="IPR056924">
    <property type="entry name" value="SH3_Tf2-1"/>
</dbReference>
<dbReference type="AlphaFoldDB" id="A0A1U7VK49"/>
<gene>
    <name evidence="3" type="primary">LOC104214263</name>
</gene>